<dbReference type="KEGG" id="mher:K3U94_17355"/>
<dbReference type="EMBL" id="CP080997">
    <property type="protein sequence ID" value="QZA06747.1"/>
    <property type="molecule type" value="Genomic_DNA"/>
</dbReference>
<name>A0A9X7WFL4_9MYCO</name>
<gene>
    <name evidence="1" type="ORF">K3U94_17355</name>
</gene>
<evidence type="ECO:0000313" key="1">
    <source>
        <dbReference type="EMBL" id="QZA06747.1"/>
    </source>
</evidence>
<accession>A0A9X7WFL4</accession>
<sequence length="68" mass="7152">MTNPDGLPSTEAIPEADLAEQWIGADDDDEGLDPAAVENIAEVDANPADVIDQAISVPLPEDDYETGE</sequence>
<dbReference type="Proteomes" id="UP000825008">
    <property type="component" value="Chromosome"/>
</dbReference>
<evidence type="ECO:0000313" key="2">
    <source>
        <dbReference type="Proteomes" id="UP000825008"/>
    </source>
</evidence>
<protein>
    <submittedName>
        <fullName evidence="1">Uncharacterized protein</fullName>
    </submittedName>
</protein>
<organism evidence="1 2">
    <name type="scientific">Mycolicibacter heraklionensis</name>
    <dbReference type="NCBI Taxonomy" id="512402"/>
    <lineage>
        <taxon>Bacteria</taxon>
        <taxon>Bacillati</taxon>
        <taxon>Actinomycetota</taxon>
        <taxon>Actinomycetes</taxon>
        <taxon>Mycobacteriales</taxon>
        <taxon>Mycobacteriaceae</taxon>
        <taxon>Mycolicibacter</taxon>
    </lineage>
</organism>
<dbReference type="AlphaFoldDB" id="A0A9X7WFL4"/>
<proteinExistence type="predicted"/>
<dbReference type="RefSeq" id="WP_220694509.1">
    <property type="nucleotide sequence ID" value="NZ_CP080997.1"/>
</dbReference>
<reference evidence="1" key="1">
    <citation type="submission" date="2021-08" db="EMBL/GenBank/DDBJ databases">
        <title>Whole genome sequencing of non-tuberculosis mycobacteria type-strains.</title>
        <authorList>
            <person name="Igarashi Y."/>
            <person name="Osugi A."/>
            <person name="Mitarai S."/>
        </authorList>
    </citation>
    <scope>NUCLEOTIDE SEQUENCE</scope>
    <source>
        <strain evidence="1">JCM 30995</strain>
    </source>
</reference>